<comment type="caution">
    <text evidence="4">The sequence shown here is derived from an EMBL/GenBank/DDBJ whole genome shotgun (WGS) entry which is preliminary data.</text>
</comment>
<dbReference type="PANTHER" id="PTHR43267">
    <property type="entry name" value="TRNA THREONYLCARBAMOYLADENOSINE DEHYDRATASE"/>
    <property type="match status" value="1"/>
</dbReference>
<feature type="region of interest" description="Disordered" evidence="1">
    <location>
        <begin position="194"/>
        <end position="215"/>
    </location>
</feature>
<dbReference type="GO" id="GO:0008641">
    <property type="term" value="F:ubiquitin-like modifier activating enzyme activity"/>
    <property type="evidence" value="ECO:0007669"/>
    <property type="project" value="InterPro"/>
</dbReference>
<dbReference type="EMBL" id="JACHFN010000001">
    <property type="protein sequence ID" value="MBB5232972.1"/>
    <property type="molecule type" value="Genomic_DNA"/>
</dbReference>
<feature type="domain" description="THIF-type NAD/FAD binding fold" evidence="2">
    <location>
        <begin position="370"/>
        <end position="525"/>
    </location>
</feature>
<keyword evidence="5" id="KW-1185">Reference proteome</keyword>
<dbReference type="InterPro" id="IPR045886">
    <property type="entry name" value="ThiF/MoeB/HesA"/>
</dbReference>
<sequence>MIEPGQALAVLQDPRSLPGLRDVTYLPPRVGAYGREAGARAEGVMRVGQWEVGLRVLLPLGFPFVLPEVEITNAHELPRHPHVSGWGGSVCYIRASGVMVDQTDPAGVVAFAVDETRRTLEEGWLDPQHAAREWRREFGALWAQACGLASAVSFLKVDDVMRPVWVGIQVITPPLPSPAVRGVSFAALDARREQAGAARGATRNRRRGGREKPSSRWKVVWVADDPGPPPGLPLARKGAKVRRALYVPLPEAPVPPLPRLPGWDENYGSGWDGEGVRGGVREMLGAEGRSRLDALLEQGQVGDDAVMLLSVPRAREGRTLVGLTSHGLGGVHPLAAGQEGQRRLPDPDLFALHQVDRGTLQARGGAHLELAGRRVLLIGCGSVGGHAAQMLASAGVGHLTLMDSDRLAWENAFRHTMGLLGLHAAKVEALAQDLHARVPYVSVTPVPRMLPLGAGDDVPGLRGFDLVIDATGEPTVSLSLAARPDLFGSTPVLHTWLEPLGLGGHAMVSRPGEGCYTCLLVRDDPAAPLSFGPAFAQPGQDFQLDELGCGSYYAPFSDLDARRTAELATRLALDVLRSRVGGAVLRSWRGDAAEFRAHGYVTTPWYDQVTPDVLGGGIAYRSAGCPRCGGSA</sequence>
<evidence type="ECO:0000259" key="3">
    <source>
        <dbReference type="Pfam" id="PF14461"/>
    </source>
</evidence>
<dbReference type="Pfam" id="PF14461">
    <property type="entry name" value="Prok-E2_B"/>
    <property type="match status" value="1"/>
</dbReference>
<gene>
    <name evidence="4" type="ORF">HNQ09_000389</name>
</gene>
<proteinExistence type="predicted"/>
<dbReference type="Pfam" id="PF00899">
    <property type="entry name" value="ThiF"/>
    <property type="match status" value="1"/>
</dbReference>
<evidence type="ECO:0000256" key="1">
    <source>
        <dbReference type="SAM" id="MobiDB-lite"/>
    </source>
</evidence>
<dbReference type="Gene3D" id="3.40.50.720">
    <property type="entry name" value="NAD(P)-binding Rossmann-like Domain"/>
    <property type="match status" value="1"/>
</dbReference>
<dbReference type="GO" id="GO:0061504">
    <property type="term" value="P:cyclic threonylcarbamoyladenosine biosynthetic process"/>
    <property type="evidence" value="ECO:0007669"/>
    <property type="project" value="TreeGrafter"/>
</dbReference>
<dbReference type="GO" id="GO:0061503">
    <property type="term" value="F:tRNA threonylcarbamoyladenosine dehydratase"/>
    <property type="evidence" value="ECO:0007669"/>
    <property type="project" value="TreeGrafter"/>
</dbReference>
<dbReference type="Proteomes" id="UP000525389">
    <property type="component" value="Unassembled WGS sequence"/>
</dbReference>
<feature type="domain" description="Prokaryotic E2 family B" evidence="3">
    <location>
        <begin position="51"/>
        <end position="145"/>
    </location>
</feature>
<protein>
    <recommendedName>
        <fullName evidence="6">THIF-type NAD/FAD binding fold domain-containing protein</fullName>
    </recommendedName>
</protein>
<dbReference type="InterPro" id="IPR032701">
    <property type="entry name" value="Prok-E2_B_dom"/>
</dbReference>
<organism evidence="4 5">
    <name type="scientific">Deinococcus budaensis</name>
    <dbReference type="NCBI Taxonomy" id="1665626"/>
    <lineage>
        <taxon>Bacteria</taxon>
        <taxon>Thermotogati</taxon>
        <taxon>Deinococcota</taxon>
        <taxon>Deinococci</taxon>
        <taxon>Deinococcales</taxon>
        <taxon>Deinococcaceae</taxon>
        <taxon>Deinococcus</taxon>
    </lineage>
</organism>
<accession>A0A7W8LNW0</accession>
<evidence type="ECO:0000259" key="2">
    <source>
        <dbReference type="Pfam" id="PF00899"/>
    </source>
</evidence>
<dbReference type="InterPro" id="IPR035985">
    <property type="entry name" value="Ubiquitin-activating_enz"/>
</dbReference>
<dbReference type="InterPro" id="IPR000594">
    <property type="entry name" value="ThiF_NAD_FAD-bd"/>
</dbReference>
<name>A0A7W8LNW0_9DEIO</name>
<reference evidence="4 5" key="1">
    <citation type="submission" date="2020-08" db="EMBL/GenBank/DDBJ databases">
        <title>Genomic Encyclopedia of Type Strains, Phase IV (KMG-IV): sequencing the most valuable type-strain genomes for metagenomic binning, comparative biology and taxonomic classification.</title>
        <authorList>
            <person name="Goeker M."/>
        </authorList>
    </citation>
    <scope>NUCLEOTIDE SEQUENCE [LARGE SCALE GENOMIC DNA]</scope>
    <source>
        <strain evidence="4 5">DSM 101791</strain>
    </source>
</reference>
<dbReference type="RefSeq" id="WP_184024648.1">
    <property type="nucleotide sequence ID" value="NZ_JACHFN010000001.1"/>
</dbReference>
<dbReference type="AlphaFoldDB" id="A0A7W8LNW0"/>
<evidence type="ECO:0000313" key="5">
    <source>
        <dbReference type="Proteomes" id="UP000525389"/>
    </source>
</evidence>
<dbReference type="PANTHER" id="PTHR43267:SF1">
    <property type="entry name" value="TRNA THREONYLCARBAMOYLADENOSINE DEHYDRATASE"/>
    <property type="match status" value="1"/>
</dbReference>
<evidence type="ECO:0000313" key="4">
    <source>
        <dbReference type="EMBL" id="MBB5232972.1"/>
    </source>
</evidence>
<evidence type="ECO:0008006" key="6">
    <source>
        <dbReference type="Google" id="ProtNLM"/>
    </source>
</evidence>
<dbReference type="SUPFAM" id="SSF69572">
    <property type="entry name" value="Activating enzymes of the ubiquitin-like proteins"/>
    <property type="match status" value="1"/>
</dbReference>